<dbReference type="EMBL" id="CAFBPT010000003">
    <property type="protein sequence ID" value="CAB5026412.1"/>
    <property type="molecule type" value="Genomic_DNA"/>
</dbReference>
<organism evidence="11">
    <name type="scientific">freshwater metagenome</name>
    <dbReference type="NCBI Taxonomy" id="449393"/>
    <lineage>
        <taxon>unclassified sequences</taxon>
        <taxon>metagenomes</taxon>
        <taxon>ecological metagenomes</taxon>
    </lineage>
</organism>
<dbReference type="GO" id="GO:0017061">
    <property type="term" value="F:S-methyl-5-thioadenosine phosphorylase activity"/>
    <property type="evidence" value="ECO:0007669"/>
    <property type="project" value="UniProtKB-EC"/>
</dbReference>
<keyword evidence="3" id="KW-0808">Transferase</keyword>
<evidence type="ECO:0000313" key="11">
    <source>
        <dbReference type="EMBL" id="CAB4679614.1"/>
    </source>
</evidence>
<comment type="catalytic activity">
    <reaction evidence="1">
        <text>inosine + phosphate = alpha-D-ribose 1-phosphate + hypoxanthine</text>
        <dbReference type="Rhea" id="RHEA:27646"/>
        <dbReference type="ChEBI" id="CHEBI:17368"/>
        <dbReference type="ChEBI" id="CHEBI:17596"/>
        <dbReference type="ChEBI" id="CHEBI:43474"/>
        <dbReference type="ChEBI" id="CHEBI:57720"/>
        <dbReference type="EC" id="2.4.2.1"/>
    </reaction>
    <physiologicalReaction direction="left-to-right" evidence="1">
        <dbReference type="Rhea" id="RHEA:27647"/>
    </physiologicalReaction>
</comment>
<evidence type="ECO:0000256" key="9">
    <source>
        <dbReference type="ARBA" id="ARBA00049893"/>
    </source>
</evidence>
<comment type="catalytic activity">
    <reaction evidence="8">
        <text>adenosine + phosphate = alpha-D-ribose 1-phosphate + adenine</text>
        <dbReference type="Rhea" id="RHEA:27642"/>
        <dbReference type="ChEBI" id="CHEBI:16335"/>
        <dbReference type="ChEBI" id="CHEBI:16708"/>
        <dbReference type="ChEBI" id="CHEBI:43474"/>
        <dbReference type="ChEBI" id="CHEBI:57720"/>
        <dbReference type="EC" id="2.4.2.1"/>
    </reaction>
    <physiologicalReaction direction="left-to-right" evidence="8">
        <dbReference type="Rhea" id="RHEA:27643"/>
    </physiologicalReaction>
</comment>
<comment type="similarity">
    <text evidence="2">Belongs to the purine nucleoside phosphorylase YfiH/LACC1 family.</text>
</comment>
<keyword evidence="5" id="KW-0378">Hydrolase</keyword>
<comment type="catalytic activity">
    <reaction evidence="9">
        <text>S-methyl-5'-thioadenosine + phosphate = 5-(methylsulfanyl)-alpha-D-ribose 1-phosphate + adenine</text>
        <dbReference type="Rhea" id="RHEA:11852"/>
        <dbReference type="ChEBI" id="CHEBI:16708"/>
        <dbReference type="ChEBI" id="CHEBI:17509"/>
        <dbReference type="ChEBI" id="CHEBI:43474"/>
        <dbReference type="ChEBI" id="CHEBI:58533"/>
        <dbReference type="EC" id="2.4.2.28"/>
    </reaction>
    <physiologicalReaction direction="left-to-right" evidence="9">
        <dbReference type="Rhea" id="RHEA:11853"/>
    </physiologicalReaction>
</comment>
<comment type="catalytic activity">
    <reaction evidence="7">
        <text>adenosine + H2O + H(+) = inosine + NH4(+)</text>
        <dbReference type="Rhea" id="RHEA:24408"/>
        <dbReference type="ChEBI" id="CHEBI:15377"/>
        <dbReference type="ChEBI" id="CHEBI:15378"/>
        <dbReference type="ChEBI" id="CHEBI:16335"/>
        <dbReference type="ChEBI" id="CHEBI:17596"/>
        <dbReference type="ChEBI" id="CHEBI:28938"/>
        <dbReference type="EC" id="3.5.4.4"/>
    </reaction>
    <physiologicalReaction direction="left-to-right" evidence="7">
        <dbReference type="Rhea" id="RHEA:24409"/>
    </physiologicalReaction>
</comment>
<dbReference type="AlphaFoldDB" id="A0A6J6N413"/>
<dbReference type="PANTHER" id="PTHR30616:SF2">
    <property type="entry name" value="PURINE NUCLEOSIDE PHOSPHORYLASE LACC1"/>
    <property type="match status" value="1"/>
</dbReference>
<dbReference type="GO" id="GO:0016787">
    <property type="term" value="F:hydrolase activity"/>
    <property type="evidence" value="ECO:0007669"/>
    <property type="project" value="UniProtKB-KW"/>
</dbReference>
<dbReference type="InterPro" id="IPR011324">
    <property type="entry name" value="Cytotoxic_necrot_fac-like_cat"/>
</dbReference>
<evidence type="ECO:0000313" key="14">
    <source>
        <dbReference type="EMBL" id="CAB4895587.1"/>
    </source>
</evidence>
<evidence type="ECO:0000256" key="6">
    <source>
        <dbReference type="ARBA" id="ARBA00022833"/>
    </source>
</evidence>
<dbReference type="NCBIfam" id="TIGR00726">
    <property type="entry name" value="peptidoglycan editing factor PgeF"/>
    <property type="match status" value="1"/>
</dbReference>
<protein>
    <submittedName>
        <fullName evidence="11">Unannotated protein</fullName>
    </submittedName>
</protein>
<evidence type="ECO:0000256" key="2">
    <source>
        <dbReference type="ARBA" id="ARBA00007353"/>
    </source>
</evidence>
<evidence type="ECO:0000313" key="15">
    <source>
        <dbReference type="EMBL" id="CAB4964291.1"/>
    </source>
</evidence>
<proteinExistence type="inferred from homology"/>
<evidence type="ECO:0000313" key="16">
    <source>
        <dbReference type="EMBL" id="CAB5026412.1"/>
    </source>
</evidence>
<evidence type="ECO:0000256" key="7">
    <source>
        <dbReference type="ARBA" id="ARBA00047989"/>
    </source>
</evidence>
<evidence type="ECO:0000313" key="13">
    <source>
        <dbReference type="EMBL" id="CAB4820398.1"/>
    </source>
</evidence>
<evidence type="ECO:0000256" key="10">
    <source>
        <dbReference type="SAM" id="MobiDB-lite"/>
    </source>
</evidence>
<dbReference type="PANTHER" id="PTHR30616">
    <property type="entry name" value="UNCHARACTERIZED PROTEIN YFIH"/>
    <property type="match status" value="1"/>
</dbReference>
<evidence type="ECO:0000256" key="5">
    <source>
        <dbReference type="ARBA" id="ARBA00022801"/>
    </source>
</evidence>
<dbReference type="CDD" id="cd16833">
    <property type="entry name" value="YfiH"/>
    <property type="match status" value="1"/>
</dbReference>
<dbReference type="EMBL" id="CAFAAZ010000005">
    <property type="protein sequence ID" value="CAB4820398.1"/>
    <property type="molecule type" value="Genomic_DNA"/>
</dbReference>
<accession>A0A6J6N413</accession>
<dbReference type="EMBL" id="CAFBMA010000005">
    <property type="protein sequence ID" value="CAB4895587.1"/>
    <property type="molecule type" value="Genomic_DNA"/>
</dbReference>
<gene>
    <name evidence="11" type="ORF">UFOPK2343_00995</name>
    <name evidence="12" type="ORF">UFOPK2652_00988</name>
    <name evidence="13" type="ORF">UFOPK3128_00747</name>
    <name evidence="14" type="ORF">UFOPK3511_00730</name>
    <name evidence="15" type="ORF">UFOPK3880_00655</name>
    <name evidence="16" type="ORF">UFOPK4146_00583</name>
</gene>
<dbReference type="EMBL" id="CAFBNU010000005">
    <property type="protein sequence ID" value="CAB4964291.1"/>
    <property type="molecule type" value="Genomic_DNA"/>
</dbReference>
<dbReference type="InterPro" id="IPR038371">
    <property type="entry name" value="Cu_polyphenol_OxRdtase_sf"/>
</dbReference>
<name>A0A6J6N413_9ZZZZ</name>
<dbReference type="Pfam" id="PF02578">
    <property type="entry name" value="Cu-oxidase_4"/>
    <property type="match status" value="1"/>
</dbReference>
<dbReference type="GO" id="GO:0005507">
    <property type="term" value="F:copper ion binding"/>
    <property type="evidence" value="ECO:0007669"/>
    <property type="project" value="TreeGrafter"/>
</dbReference>
<dbReference type="InterPro" id="IPR003730">
    <property type="entry name" value="Cu_polyphenol_OxRdtase"/>
</dbReference>
<evidence type="ECO:0000256" key="4">
    <source>
        <dbReference type="ARBA" id="ARBA00022723"/>
    </source>
</evidence>
<reference evidence="11" key="1">
    <citation type="submission" date="2020-05" db="EMBL/GenBank/DDBJ databases">
        <authorList>
            <person name="Chiriac C."/>
            <person name="Salcher M."/>
            <person name="Ghai R."/>
            <person name="Kavagutti S V."/>
        </authorList>
    </citation>
    <scope>NUCLEOTIDE SEQUENCE</scope>
</reference>
<evidence type="ECO:0000256" key="8">
    <source>
        <dbReference type="ARBA" id="ARBA00048968"/>
    </source>
</evidence>
<evidence type="ECO:0000313" key="12">
    <source>
        <dbReference type="EMBL" id="CAB4714027.1"/>
    </source>
</evidence>
<dbReference type="EMBL" id="CAEZXD010000028">
    <property type="protein sequence ID" value="CAB4679614.1"/>
    <property type="molecule type" value="Genomic_DNA"/>
</dbReference>
<dbReference type="EMBL" id="CAEZYD010000014">
    <property type="protein sequence ID" value="CAB4714027.1"/>
    <property type="molecule type" value="Genomic_DNA"/>
</dbReference>
<evidence type="ECO:0000256" key="3">
    <source>
        <dbReference type="ARBA" id="ARBA00022679"/>
    </source>
</evidence>
<feature type="region of interest" description="Disordered" evidence="10">
    <location>
        <begin position="1"/>
        <end position="24"/>
    </location>
</feature>
<dbReference type="Gene3D" id="3.60.140.10">
    <property type="entry name" value="CNF1/YfiH-like putative cysteine hydrolases"/>
    <property type="match status" value="1"/>
</dbReference>
<dbReference type="SUPFAM" id="SSF64438">
    <property type="entry name" value="CNF1/YfiH-like putative cysteine hydrolases"/>
    <property type="match status" value="1"/>
</dbReference>
<keyword evidence="6" id="KW-0862">Zinc</keyword>
<sequence>MAQILFTSREGGTSSEPFDSLNLGSHVGDRSDDVATNRNLLKAMLSQKAPVFMNQVHGNEVVEVSSETILPVTADALITRDLGLPLVVLTADCLPILISSSVVVGAVHAGRKGVLNGVIGKAVTAMRTLGGVELIAKIGPAICSECYEVDRQMYEDAIKIVPELATSPAKHSLDLLSGAKSQLESYGIKVSSVDICTSHNLNFFSYRRGSKTGRSAGVIVL</sequence>
<evidence type="ECO:0000256" key="1">
    <source>
        <dbReference type="ARBA" id="ARBA00000553"/>
    </source>
</evidence>
<keyword evidence="4" id="KW-0479">Metal-binding</keyword>